<keyword evidence="5" id="KW-0963">Cytoplasm</keyword>
<evidence type="ECO:0000256" key="1">
    <source>
        <dbReference type="ARBA" id="ARBA00004370"/>
    </source>
</evidence>
<dbReference type="EC" id="2.7.7.38" evidence="5"/>
<evidence type="ECO:0000313" key="7">
    <source>
        <dbReference type="Proteomes" id="UP000245081"/>
    </source>
</evidence>
<dbReference type="PANTHER" id="PTHR42866">
    <property type="entry name" value="3-DEOXY-MANNO-OCTULOSONATE CYTIDYLYLTRANSFERASE"/>
    <property type="match status" value="1"/>
</dbReference>
<organism evidence="6 7">
    <name type="scientific">Novimethylophilus kurashikiensis</name>
    <dbReference type="NCBI Taxonomy" id="1825523"/>
    <lineage>
        <taxon>Bacteria</taxon>
        <taxon>Pseudomonadati</taxon>
        <taxon>Pseudomonadota</taxon>
        <taxon>Betaproteobacteria</taxon>
        <taxon>Nitrosomonadales</taxon>
        <taxon>Methylophilaceae</taxon>
        <taxon>Novimethylophilus</taxon>
    </lineage>
</organism>
<dbReference type="PANTHER" id="PTHR42866:SF2">
    <property type="entry name" value="3-DEOXY-MANNO-OCTULOSONATE CYTIDYLYLTRANSFERASE, MITOCHONDRIAL"/>
    <property type="match status" value="1"/>
</dbReference>
<keyword evidence="3 5" id="KW-0548">Nucleotidyltransferase</keyword>
<dbReference type="UniPathway" id="UPA00358">
    <property type="reaction ID" value="UER00476"/>
</dbReference>
<evidence type="ECO:0000256" key="5">
    <source>
        <dbReference type="HAMAP-Rule" id="MF_00057"/>
    </source>
</evidence>
<evidence type="ECO:0000256" key="4">
    <source>
        <dbReference type="ARBA" id="ARBA00022985"/>
    </source>
</evidence>
<dbReference type="Gene3D" id="3.90.550.10">
    <property type="entry name" value="Spore Coat Polysaccharide Biosynthesis Protein SpsA, Chain A"/>
    <property type="match status" value="1"/>
</dbReference>
<dbReference type="InterPro" id="IPR029044">
    <property type="entry name" value="Nucleotide-diphossugar_trans"/>
</dbReference>
<protein>
    <recommendedName>
        <fullName evidence="5">3-deoxy-manno-octulosonate cytidylyltransferase</fullName>
        <ecNumber evidence="5">2.7.7.38</ecNumber>
    </recommendedName>
    <alternativeName>
        <fullName evidence="5">CMP-2-keto-3-deoxyoctulosonic acid synthase</fullName>
        <shortName evidence="5">CKS</shortName>
        <shortName evidence="5">CMP-KDO synthase</shortName>
    </alternativeName>
</protein>
<comment type="pathway">
    <text evidence="5">Nucleotide-sugar biosynthesis; CMP-3-deoxy-D-manno-octulosonate biosynthesis; CMP-3-deoxy-D-manno-octulosonate from 3-deoxy-D-manno-octulosonate and CTP: step 1/1.</text>
</comment>
<dbReference type="SUPFAM" id="SSF53448">
    <property type="entry name" value="Nucleotide-diphospho-sugar transferases"/>
    <property type="match status" value="1"/>
</dbReference>
<reference evidence="6 7" key="1">
    <citation type="journal article" date="2018" name="Environ. Microbiol.">
        <title>Isolation and genomic characterization of Novimethylophilus kurashikiensis gen. nov. sp. nov., a new lanthanide-dependent methylotrophic species of Methylophilaceae.</title>
        <authorList>
            <person name="Lv H."/>
            <person name="Sahin N."/>
            <person name="Tani A."/>
        </authorList>
    </citation>
    <scope>NUCLEOTIDE SEQUENCE [LARGE SCALE GENOMIC DNA]</scope>
    <source>
        <strain evidence="6 7">La2-4</strain>
    </source>
</reference>
<name>A0A2R5FBY3_9PROT</name>
<dbReference type="CDD" id="cd02517">
    <property type="entry name" value="CMP-KDO-Synthetase"/>
    <property type="match status" value="1"/>
</dbReference>
<gene>
    <name evidence="5 6" type="primary">kdsB</name>
    <name evidence="6" type="ORF">NMK_3337</name>
</gene>
<evidence type="ECO:0000256" key="2">
    <source>
        <dbReference type="ARBA" id="ARBA00022679"/>
    </source>
</evidence>
<keyword evidence="7" id="KW-1185">Reference proteome</keyword>
<dbReference type="GO" id="GO:0005829">
    <property type="term" value="C:cytosol"/>
    <property type="evidence" value="ECO:0007669"/>
    <property type="project" value="TreeGrafter"/>
</dbReference>
<dbReference type="AlphaFoldDB" id="A0A2R5FBY3"/>
<evidence type="ECO:0000313" key="6">
    <source>
        <dbReference type="EMBL" id="GBG15726.1"/>
    </source>
</evidence>
<evidence type="ECO:0000256" key="3">
    <source>
        <dbReference type="ARBA" id="ARBA00022695"/>
    </source>
</evidence>
<comment type="subcellular location">
    <subcellularLocation>
        <location evidence="5">Cytoplasm</location>
    </subcellularLocation>
    <subcellularLocation>
        <location evidence="1">Membrane</location>
    </subcellularLocation>
</comment>
<dbReference type="Proteomes" id="UP000245081">
    <property type="component" value="Unassembled WGS sequence"/>
</dbReference>
<dbReference type="GO" id="GO:0016020">
    <property type="term" value="C:membrane"/>
    <property type="evidence" value="ECO:0007669"/>
    <property type="project" value="UniProtKB-SubCell"/>
</dbReference>
<dbReference type="HAMAP" id="MF_00057">
    <property type="entry name" value="KdsB"/>
    <property type="match status" value="1"/>
</dbReference>
<dbReference type="NCBIfam" id="NF003952">
    <property type="entry name" value="PRK05450.1-5"/>
    <property type="match status" value="1"/>
</dbReference>
<dbReference type="OrthoDB" id="9815559at2"/>
<dbReference type="Pfam" id="PF02348">
    <property type="entry name" value="CTP_transf_3"/>
    <property type="match status" value="1"/>
</dbReference>
<proteinExistence type="inferred from homology"/>
<dbReference type="GO" id="GO:0008690">
    <property type="term" value="F:3-deoxy-manno-octulosonate cytidylyltransferase activity"/>
    <property type="evidence" value="ECO:0007669"/>
    <property type="project" value="UniProtKB-UniRule"/>
</dbReference>
<keyword evidence="4 5" id="KW-0448">Lipopolysaccharide biosynthesis</keyword>
<comment type="caution">
    <text evidence="6">The sequence shown here is derived from an EMBL/GenBank/DDBJ whole genome shotgun (WGS) entry which is preliminary data.</text>
</comment>
<comment type="catalytic activity">
    <reaction evidence="5">
        <text>3-deoxy-alpha-D-manno-oct-2-ulosonate + CTP = CMP-3-deoxy-beta-D-manno-octulosonate + diphosphate</text>
        <dbReference type="Rhea" id="RHEA:23448"/>
        <dbReference type="ChEBI" id="CHEBI:33019"/>
        <dbReference type="ChEBI" id="CHEBI:37563"/>
        <dbReference type="ChEBI" id="CHEBI:85986"/>
        <dbReference type="ChEBI" id="CHEBI:85987"/>
        <dbReference type="EC" id="2.7.7.38"/>
    </reaction>
</comment>
<dbReference type="InterPro" id="IPR003329">
    <property type="entry name" value="Cytidylyl_trans"/>
</dbReference>
<dbReference type="EMBL" id="BDOQ01000019">
    <property type="protein sequence ID" value="GBG15726.1"/>
    <property type="molecule type" value="Genomic_DNA"/>
</dbReference>
<keyword evidence="2 5" id="KW-0808">Transferase</keyword>
<dbReference type="NCBIfam" id="NF009905">
    <property type="entry name" value="PRK13368.1"/>
    <property type="match status" value="1"/>
</dbReference>
<sequence length="254" mass="27368">MAAFHVVIPARYASMRLPGKPLLDIAGEPMVAHVAKRAQASGAASVIVATDHVGIAEAMAVRGIEAVMTRADHVSGTDRIAEVVAIKGWSPVENVVNVQGDEPLIDPVLIREVAENLESHPDASIATACHPLIEAEEMFNPNIVKVVMDRLGHALYFSRAPIPWPRDAFADSRNAIPAGLPVFRHLGIYAYRVEFLHAYAGLQTAPIEQFESLEQLRALWHGYKISVVVTANAPAAGVDTPADLERVRAIMAPA</sequence>
<comment type="similarity">
    <text evidence="5">Belongs to the KdsB family.</text>
</comment>
<dbReference type="GO" id="GO:0009103">
    <property type="term" value="P:lipopolysaccharide biosynthetic process"/>
    <property type="evidence" value="ECO:0007669"/>
    <property type="project" value="UniProtKB-UniRule"/>
</dbReference>
<dbReference type="InterPro" id="IPR004528">
    <property type="entry name" value="KdsB"/>
</dbReference>
<dbReference type="RefSeq" id="WP_109016863.1">
    <property type="nucleotide sequence ID" value="NZ_BDOQ01000019.1"/>
</dbReference>
<dbReference type="FunFam" id="3.90.550.10:FF:000011">
    <property type="entry name" value="3-deoxy-manno-octulosonate cytidylyltransferase"/>
    <property type="match status" value="1"/>
</dbReference>
<dbReference type="GO" id="GO:0033468">
    <property type="term" value="P:CMP-keto-3-deoxy-D-manno-octulosonic acid biosynthetic process"/>
    <property type="evidence" value="ECO:0007669"/>
    <property type="project" value="UniProtKB-UniRule"/>
</dbReference>
<dbReference type="NCBIfam" id="TIGR00466">
    <property type="entry name" value="kdsB"/>
    <property type="match status" value="1"/>
</dbReference>
<comment type="function">
    <text evidence="5">Activates KDO (a required 8-carbon sugar) for incorporation into bacterial lipopolysaccharide in Gram-negative bacteria.</text>
</comment>
<accession>A0A2R5FBY3</accession>
<dbReference type="NCBIfam" id="NF003950">
    <property type="entry name" value="PRK05450.1-3"/>
    <property type="match status" value="1"/>
</dbReference>